<feature type="transmembrane region" description="Helical" evidence="2">
    <location>
        <begin position="402"/>
        <end position="422"/>
    </location>
</feature>
<keyword evidence="2" id="KW-0472">Membrane</keyword>
<dbReference type="STRING" id="1460663.A0A177CCV3"/>
<dbReference type="AlphaFoldDB" id="A0A177CCV3"/>
<dbReference type="GeneID" id="28761878"/>
<feature type="compositionally biased region" description="Low complexity" evidence="1">
    <location>
        <begin position="303"/>
        <end position="320"/>
    </location>
</feature>
<protein>
    <submittedName>
        <fullName evidence="3">Uncharacterized protein</fullName>
    </submittedName>
</protein>
<feature type="region of interest" description="Disordered" evidence="1">
    <location>
        <begin position="584"/>
        <end position="727"/>
    </location>
</feature>
<evidence type="ECO:0000313" key="3">
    <source>
        <dbReference type="EMBL" id="OAG05484.1"/>
    </source>
</evidence>
<dbReference type="Proteomes" id="UP000077069">
    <property type="component" value="Unassembled WGS sequence"/>
</dbReference>
<accession>A0A177CCV3</accession>
<name>A0A177CCV3_9PLEO</name>
<evidence type="ECO:0000256" key="1">
    <source>
        <dbReference type="SAM" id="MobiDB-lite"/>
    </source>
</evidence>
<organism evidence="3 4">
    <name type="scientific">Paraphaeosphaeria sporulosa</name>
    <dbReference type="NCBI Taxonomy" id="1460663"/>
    <lineage>
        <taxon>Eukaryota</taxon>
        <taxon>Fungi</taxon>
        <taxon>Dikarya</taxon>
        <taxon>Ascomycota</taxon>
        <taxon>Pezizomycotina</taxon>
        <taxon>Dothideomycetes</taxon>
        <taxon>Pleosporomycetidae</taxon>
        <taxon>Pleosporales</taxon>
        <taxon>Massarineae</taxon>
        <taxon>Didymosphaeriaceae</taxon>
        <taxon>Paraphaeosphaeria</taxon>
    </lineage>
</organism>
<dbReference type="OrthoDB" id="5429716at2759"/>
<dbReference type="EMBL" id="KV441552">
    <property type="protein sequence ID" value="OAG05484.1"/>
    <property type="molecule type" value="Genomic_DNA"/>
</dbReference>
<feature type="region of interest" description="Disordered" evidence="1">
    <location>
        <begin position="460"/>
        <end position="490"/>
    </location>
</feature>
<dbReference type="InParanoid" id="A0A177CCV3"/>
<evidence type="ECO:0000256" key="2">
    <source>
        <dbReference type="SAM" id="Phobius"/>
    </source>
</evidence>
<feature type="compositionally biased region" description="Low complexity" evidence="1">
    <location>
        <begin position="268"/>
        <end position="286"/>
    </location>
</feature>
<keyword evidence="4" id="KW-1185">Reference proteome</keyword>
<evidence type="ECO:0000313" key="4">
    <source>
        <dbReference type="Proteomes" id="UP000077069"/>
    </source>
</evidence>
<feature type="compositionally biased region" description="Low complexity" evidence="1">
    <location>
        <begin position="240"/>
        <end position="250"/>
    </location>
</feature>
<feature type="compositionally biased region" description="Polar residues" evidence="1">
    <location>
        <begin position="328"/>
        <end position="340"/>
    </location>
</feature>
<keyword evidence="2" id="KW-1133">Transmembrane helix</keyword>
<keyword evidence="2" id="KW-0812">Transmembrane</keyword>
<proteinExistence type="predicted"/>
<feature type="compositionally biased region" description="Low complexity" evidence="1">
    <location>
        <begin position="209"/>
        <end position="230"/>
    </location>
</feature>
<reference evidence="3 4" key="1">
    <citation type="submission" date="2016-05" db="EMBL/GenBank/DDBJ databases">
        <title>Comparative analysis of secretome profiles of manganese(II)-oxidizing ascomycete fungi.</title>
        <authorList>
            <consortium name="DOE Joint Genome Institute"/>
            <person name="Zeiner C.A."/>
            <person name="Purvine S.O."/>
            <person name="Zink E.M."/>
            <person name="Wu S."/>
            <person name="Pasa-Tolic L."/>
            <person name="Chaput D.L."/>
            <person name="Haridas S."/>
            <person name="Grigoriev I.V."/>
            <person name="Santelli C.M."/>
            <person name="Hansel C.M."/>
        </authorList>
    </citation>
    <scope>NUCLEOTIDE SEQUENCE [LARGE SCALE GENOMIC DNA]</scope>
    <source>
        <strain evidence="3 4">AP3s5-JAC2a</strain>
    </source>
</reference>
<feature type="compositionally biased region" description="Basic and acidic residues" evidence="1">
    <location>
        <begin position="602"/>
        <end position="612"/>
    </location>
</feature>
<gene>
    <name evidence="3" type="ORF">CC84DRAFT_1164008</name>
</gene>
<sequence length="727" mass="76171">MRLSPYDWRRQAEPIPAPTRVNLGPLTTVFVPPPYCSRAALAGSQAVLGQSCNPVNEKSATAADDTGCWPRATAYPVNAKSKLAGLGFYSPGLTCPQGHYSACTAVSTSKGQTAAAPQVTGKFQFPLVAGETAVGCCPTGYTCGASGGFQTCHQVATQTSFDAMTCSGVSGSNLDDFQVPVTMDGETIATMDLYAPMIQINHMATDLPETSSEASATLAATTESTDTAEASRSKTKSGVTAKVTASATATATATDDIVKVKDFEPGETSTSAKATKTKTSASASASETDDVVKVKDVNEDEPTSSGEESSSKAAKTTSAPEKSDDATTTHAAPNPTINWNTPDPTLAIAGQATPNGLVFDTRLPPSISTLFPSATVGAAAADTTASAVPGSTPTNFSTGAKIGVACAPLAGAALILMGIFYYKRRRQNAAYKEGDAKSISSDSTGASTYQSTYFGGNASTAQTNRSGFDDMNAYPAPAHTSPYNEDHGEHEMAMNGPGPAVIAPVGYGKTENKMTPADFYANPWTEKDEYETRPFETAASRFKHAHSLSDDASSIESPIDGSSPFLLKRKSTLKGRDKLEKRITGQANERHVSMEGSIVTPADRESAEHARSSQESVEWDDKGALQRSTSFSRPRPRPKTAASSLYPDDRDSIMSWDAAMAPDMPDKPLPSIPEKGGLDRSKSFSRPRPKRDESADTLVEVEGEGRATTPVPKGVVAPPVTADGVSF</sequence>
<feature type="region of interest" description="Disordered" evidence="1">
    <location>
        <begin position="208"/>
        <end position="250"/>
    </location>
</feature>
<feature type="region of interest" description="Disordered" evidence="1">
    <location>
        <begin position="265"/>
        <end position="340"/>
    </location>
</feature>
<feature type="compositionally biased region" description="Basic and acidic residues" evidence="1">
    <location>
        <begin position="584"/>
        <end position="593"/>
    </location>
</feature>
<dbReference type="RefSeq" id="XP_018035849.1">
    <property type="nucleotide sequence ID" value="XM_018178392.1"/>
</dbReference>